<dbReference type="AlphaFoldDB" id="A0A024GES8"/>
<comment type="function">
    <text evidence="1">Mitochondrial intermembrane chaperone that participates in the import and insertion of some multi-pass transmembrane proteins into the mitochondrial inner membrane. Also required for the transfer of beta-barrel precursors from the TOM complex to the sorting and assembly machinery (SAM complex) of the outer membrane. Acts as a chaperone-like protein that protects the hydrophobic precursors from aggregation and guide them through the mitochondrial intermembrane space.</text>
</comment>
<evidence type="ECO:0000313" key="4">
    <source>
        <dbReference type="EMBL" id="CCI45369.1"/>
    </source>
</evidence>
<keyword evidence="1" id="KW-1015">Disulfide bond</keyword>
<dbReference type="Pfam" id="PF02953">
    <property type="entry name" value="zf-Tim10_DDP"/>
    <property type="match status" value="1"/>
</dbReference>
<name>A0A024GES8_9STRA</name>
<keyword evidence="1" id="KW-0813">Transport</keyword>
<comment type="subcellular location">
    <subcellularLocation>
        <location evidence="1">Mitochondrion inner membrane</location>
        <topology evidence="1">Peripheral membrane protein</topology>
        <orientation evidence="1">Intermembrane side</orientation>
    </subcellularLocation>
</comment>
<dbReference type="GO" id="GO:0005743">
    <property type="term" value="C:mitochondrial inner membrane"/>
    <property type="evidence" value="ECO:0007669"/>
    <property type="project" value="UniProtKB-SubCell"/>
</dbReference>
<keyword evidence="1" id="KW-0143">Chaperone</keyword>
<dbReference type="InParanoid" id="A0A024GES8"/>
<accession>A0A024GES8</accession>
<keyword evidence="5" id="KW-1185">Reference proteome</keyword>
<keyword evidence="1" id="KW-0653">Protein transport</keyword>
<dbReference type="InterPro" id="IPR004217">
    <property type="entry name" value="Tim10-like"/>
</dbReference>
<keyword evidence="1" id="KW-0472">Membrane</keyword>
<evidence type="ECO:0000256" key="1">
    <source>
        <dbReference type="RuleBase" id="RU367043"/>
    </source>
</evidence>
<dbReference type="STRING" id="65357.A0A024GES8"/>
<comment type="similarity">
    <text evidence="1">Belongs to the small Tim family.</text>
</comment>
<dbReference type="OrthoDB" id="344165at2759"/>
<feature type="domain" description="Tim10-like" evidence="3">
    <location>
        <begin position="58"/>
        <end position="118"/>
    </location>
</feature>
<comment type="caution">
    <text evidence="4">The sequence shown here is derived from an EMBL/GenBank/DDBJ whole genome shotgun (WGS) entry which is preliminary data.</text>
</comment>
<keyword evidence="1" id="KW-0999">Mitochondrion inner membrane</keyword>
<evidence type="ECO:0000313" key="5">
    <source>
        <dbReference type="Proteomes" id="UP000053237"/>
    </source>
</evidence>
<dbReference type="EMBL" id="CAIX01000097">
    <property type="protein sequence ID" value="CCI45369.1"/>
    <property type="molecule type" value="Genomic_DNA"/>
</dbReference>
<dbReference type="GO" id="GO:0015031">
    <property type="term" value="P:protein transport"/>
    <property type="evidence" value="ECO:0007669"/>
    <property type="project" value="UniProtKB-KW"/>
</dbReference>
<protein>
    <recommendedName>
        <fullName evidence="1">Mitochondrial import inner membrane translocase subunit</fullName>
    </recommendedName>
</protein>
<dbReference type="InterPro" id="IPR035427">
    <property type="entry name" value="Tim10-like_dom_sf"/>
</dbReference>
<gene>
    <name evidence="4" type="ORF">BN9_062660</name>
</gene>
<dbReference type="Proteomes" id="UP000053237">
    <property type="component" value="Unassembled WGS sequence"/>
</dbReference>
<keyword evidence="1" id="KW-0496">Mitochondrion</keyword>
<dbReference type="SUPFAM" id="SSF144122">
    <property type="entry name" value="Tim10-like"/>
    <property type="match status" value="1"/>
</dbReference>
<proteinExistence type="inferred from homology"/>
<comment type="domain">
    <text evidence="1">The twin CX3C motif contains 4 conserved Cys residues that form 2 disulfide bonds in the mitochondrial intermembrane space.</text>
</comment>
<reference evidence="4 5" key="1">
    <citation type="submission" date="2012-05" db="EMBL/GenBank/DDBJ databases">
        <title>Recombination and specialization in a pathogen metapopulation.</title>
        <authorList>
            <person name="Gardiner A."/>
            <person name="Kemen E."/>
            <person name="Schultz-Larsen T."/>
            <person name="MacLean D."/>
            <person name="Van Oosterhout C."/>
            <person name="Jones J.D.G."/>
        </authorList>
    </citation>
    <scope>NUCLEOTIDE SEQUENCE [LARGE SCALE GENOMIC DNA]</scope>
    <source>
        <strain evidence="4 5">Ac Nc2</strain>
    </source>
</reference>
<feature type="region of interest" description="Disordered" evidence="2">
    <location>
        <begin position="1"/>
        <end position="42"/>
    </location>
</feature>
<organism evidence="4 5">
    <name type="scientific">Albugo candida</name>
    <dbReference type="NCBI Taxonomy" id="65357"/>
    <lineage>
        <taxon>Eukaryota</taxon>
        <taxon>Sar</taxon>
        <taxon>Stramenopiles</taxon>
        <taxon>Oomycota</taxon>
        <taxon>Peronosporomycetes</taxon>
        <taxon>Albuginales</taxon>
        <taxon>Albuginaceae</taxon>
        <taxon>Albugo</taxon>
    </lineage>
</organism>
<keyword evidence="1" id="KW-0811">Translocation</keyword>
<sequence>MPLFGFGKEKETESDTSYGYEEPTYDYTSPMNDGSSSSISGSNLGSASNGAAAVQAILLEEQQRALIQHAIQKVTAIAWDKCSSSKPDSELSSRERECIKHVTLAYLDTSKFVAHRLTKGFKA</sequence>
<evidence type="ECO:0000259" key="3">
    <source>
        <dbReference type="Pfam" id="PF02953"/>
    </source>
</evidence>
<evidence type="ECO:0000256" key="2">
    <source>
        <dbReference type="SAM" id="MobiDB-lite"/>
    </source>
</evidence>
<dbReference type="Gene3D" id="1.10.287.810">
    <property type="entry name" value="Mitochondrial import inner membrane translocase subunit tim13 like domains"/>
    <property type="match status" value="1"/>
</dbReference>
<comment type="subunit">
    <text evidence="1">Heterohexamer.</text>
</comment>